<dbReference type="InterPro" id="IPR017853">
    <property type="entry name" value="GH"/>
</dbReference>
<dbReference type="EMBL" id="JARAOO010000004">
    <property type="protein sequence ID" value="KAJ7973172.1"/>
    <property type="molecule type" value="Genomic_DNA"/>
</dbReference>
<dbReference type="GO" id="GO:0016985">
    <property type="term" value="F:mannan endo-1,4-beta-mannosidase activity"/>
    <property type="evidence" value="ECO:0007669"/>
    <property type="project" value="UniProtKB-EC"/>
</dbReference>
<dbReference type="KEGG" id="qsa:O6P43_010950"/>
<dbReference type="GO" id="GO:0005576">
    <property type="term" value="C:extracellular region"/>
    <property type="evidence" value="ECO:0007669"/>
    <property type="project" value="UniProtKB-SubCell"/>
</dbReference>
<sequence>MVLISNNVCGNYLWGLDFVISEGSKYGLRLILSLVNNWNDFGGKKQYVKWAEEGGHYMIKEDDFFSHHVVKQYYKNHVKVKRAYMSIGLRTLRNGWEKSLHIYVKSIDGKHILEVGLEGFDGETMPERKTYNPGYSIGTDFISNNQIPETDFATIHLYPEIWLKGSSGEAQATFVDKWVQIHSQDSNYV</sequence>
<reference evidence="1" key="1">
    <citation type="journal article" date="2023" name="Science">
        <title>Elucidation of the pathway for biosynthesis of saponin adjuvants from the soapbark tree.</title>
        <authorList>
            <person name="Reed J."/>
            <person name="Orme A."/>
            <person name="El-Demerdash A."/>
            <person name="Owen C."/>
            <person name="Martin L.B.B."/>
            <person name="Misra R.C."/>
            <person name="Kikuchi S."/>
            <person name="Rejzek M."/>
            <person name="Martin A.C."/>
            <person name="Harkess A."/>
            <person name="Leebens-Mack J."/>
            <person name="Louveau T."/>
            <person name="Stephenson M.J."/>
            <person name="Osbourn A."/>
        </authorList>
    </citation>
    <scope>NUCLEOTIDE SEQUENCE</scope>
    <source>
        <strain evidence="1">S10</strain>
    </source>
</reference>
<organism evidence="1 2">
    <name type="scientific">Quillaja saponaria</name>
    <name type="common">Soap bark tree</name>
    <dbReference type="NCBI Taxonomy" id="32244"/>
    <lineage>
        <taxon>Eukaryota</taxon>
        <taxon>Viridiplantae</taxon>
        <taxon>Streptophyta</taxon>
        <taxon>Embryophyta</taxon>
        <taxon>Tracheophyta</taxon>
        <taxon>Spermatophyta</taxon>
        <taxon>Magnoliopsida</taxon>
        <taxon>eudicotyledons</taxon>
        <taxon>Gunneridae</taxon>
        <taxon>Pentapetalae</taxon>
        <taxon>rosids</taxon>
        <taxon>fabids</taxon>
        <taxon>Fabales</taxon>
        <taxon>Quillajaceae</taxon>
        <taxon>Quillaja</taxon>
    </lineage>
</organism>
<accession>A0AAD7Q1J9</accession>
<evidence type="ECO:0000313" key="1">
    <source>
        <dbReference type="EMBL" id="KAJ7973172.1"/>
    </source>
</evidence>
<protein>
    <submittedName>
        <fullName evidence="1">Mannan endo-1,4-beta-mannosidase 4</fullName>
    </submittedName>
</protein>
<keyword evidence="2" id="KW-1185">Reference proteome</keyword>
<dbReference type="InterPro" id="IPR045053">
    <property type="entry name" value="MAN-like"/>
</dbReference>
<comment type="caution">
    <text evidence="1">The sequence shown here is derived from an EMBL/GenBank/DDBJ whole genome shotgun (WGS) entry which is preliminary data.</text>
</comment>
<dbReference type="SUPFAM" id="SSF51445">
    <property type="entry name" value="(Trans)glycosidases"/>
    <property type="match status" value="1"/>
</dbReference>
<proteinExistence type="predicted"/>
<evidence type="ECO:0000313" key="2">
    <source>
        <dbReference type="Proteomes" id="UP001163823"/>
    </source>
</evidence>
<dbReference type="AlphaFoldDB" id="A0AAD7Q1J9"/>
<gene>
    <name evidence="1" type="ORF">O6P43_010950</name>
</gene>
<dbReference type="Proteomes" id="UP001163823">
    <property type="component" value="Chromosome 4"/>
</dbReference>
<name>A0AAD7Q1J9_QUISA</name>
<dbReference type="PANTHER" id="PTHR31451:SF39">
    <property type="entry name" value="MANNAN ENDO-1,4-BETA-MANNOSIDASE 1"/>
    <property type="match status" value="1"/>
</dbReference>
<dbReference type="PANTHER" id="PTHR31451">
    <property type="match status" value="1"/>
</dbReference>
<dbReference type="Gene3D" id="3.20.20.80">
    <property type="entry name" value="Glycosidases"/>
    <property type="match status" value="2"/>
</dbReference>